<reference evidence="2" key="1">
    <citation type="submission" date="2021-04" db="EMBL/GenBank/DDBJ databases">
        <authorList>
            <person name="Hartkoorn R.C."/>
            <person name="Beaudoing E."/>
            <person name="Hot D."/>
        </authorList>
    </citation>
    <scope>NUCLEOTIDE SEQUENCE</scope>
    <source>
        <strain evidence="2">NRRL B-16292</strain>
    </source>
</reference>
<evidence type="ECO:0000313" key="2">
    <source>
        <dbReference type="EMBL" id="UWP82098.1"/>
    </source>
</evidence>
<dbReference type="Pfam" id="PF01979">
    <property type="entry name" value="Amidohydro_1"/>
    <property type="match status" value="1"/>
</dbReference>
<dbReference type="PANTHER" id="PTHR43135">
    <property type="entry name" value="ALPHA-D-RIBOSE 1-METHYLPHOSPHONATE 5-TRIPHOSPHATE DIPHOSPHATASE"/>
    <property type="match status" value="1"/>
</dbReference>
<dbReference type="Proteomes" id="UP001059617">
    <property type="component" value="Chromosome"/>
</dbReference>
<accession>A0ABY5VWJ2</accession>
<dbReference type="InterPro" id="IPR006680">
    <property type="entry name" value="Amidohydro-rel"/>
</dbReference>
<gene>
    <name evidence="2" type="ORF">Dfulv_44720</name>
</gene>
<reference evidence="2" key="2">
    <citation type="submission" date="2022-09" db="EMBL/GenBank/DDBJ databases">
        <title>Biosynthetic gene clusters of Dactylosporangioum fulvum.</title>
        <authorList>
            <person name="Caradec T."/>
        </authorList>
    </citation>
    <scope>NUCLEOTIDE SEQUENCE</scope>
    <source>
        <strain evidence="2">NRRL B-16292</strain>
    </source>
</reference>
<dbReference type="InterPro" id="IPR051781">
    <property type="entry name" value="Metallo-dep_Hydrolase"/>
</dbReference>
<proteinExistence type="predicted"/>
<organism evidence="2 3">
    <name type="scientific">Dactylosporangium fulvum</name>
    <dbReference type="NCBI Taxonomy" id="53359"/>
    <lineage>
        <taxon>Bacteria</taxon>
        <taxon>Bacillati</taxon>
        <taxon>Actinomycetota</taxon>
        <taxon>Actinomycetes</taxon>
        <taxon>Micromonosporales</taxon>
        <taxon>Micromonosporaceae</taxon>
        <taxon>Dactylosporangium</taxon>
    </lineage>
</organism>
<dbReference type="PANTHER" id="PTHR43135:SF3">
    <property type="entry name" value="ALPHA-D-RIBOSE 1-METHYLPHOSPHONATE 5-TRIPHOSPHATE DIPHOSPHATASE"/>
    <property type="match status" value="1"/>
</dbReference>
<sequence length="516" mass="56251">MEEKPLLRHPISRRGALAAGIGAAVGAVSLGPSTPAVATPRPTDDGDLIALTHVTVIDATGAPPRPDMTVLVRGGRIATLGRSSEVPVPVGTRTVDLAGKFVIPGLCDMHVHSLFPEGILPQLYIATGVTTVREMMGLPWVHQWRDQIETGDLIGPRWVIGSHILDGKPSIWSGNDAGLYEEIISARQAHNAVRQAKLDGADFIKIYSRLNRQSLHAIANEARRERIPFAGHMPDIVPIIEAARAGQRSFEHLFPALLGASGSEAEVRRMLAAITLAGDGNGHRDWFQGIHAAEWLAANTYNPRRAADVYAQLKREQVAVTPTMIMHRTTDLPDDIVPDHERLKYLPPGTLETWKLQLESTFVNGRTPQKSAQYRVLFQHRLRVLNEMHRAGVQILVGTDASGAPFGYPGFAVHDELALLVSAGFTPMEALQAATREPARYLGLQHSLGTVRQGHLADLVILDANPLHDIRNTQRIHALMLRGRFVSSTERQRMLADIEAVARTTSTMSATTGCCG</sequence>
<dbReference type="Gene3D" id="3.20.20.140">
    <property type="entry name" value="Metal-dependent hydrolases"/>
    <property type="match status" value="1"/>
</dbReference>
<dbReference type="InterPro" id="IPR006311">
    <property type="entry name" value="TAT_signal"/>
</dbReference>
<keyword evidence="3" id="KW-1185">Reference proteome</keyword>
<name>A0ABY5VWJ2_9ACTN</name>
<dbReference type="InterPro" id="IPR032466">
    <property type="entry name" value="Metal_Hydrolase"/>
</dbReference>
<protein>
    <submittedName>
        <fullName evidence="2">Amidohydrolase family protein</fullName>
    </submittedName>
</protein>
<evidence type="ECO:0000259" key="1">
    <source>
        <dbReference type="Pfam" id="PF01979"/>
    </source>
</evidence>
<dbReference type="PROSITE" id="PS51318">
    <property type="entry name" value="TAT"/>
    <property type="match status" value="1"/>
</dbReference>
<dbReference type="SUPFAM" id="SSF51556">
    <property type="entry name" value="Metallo-dependent hydrolases"/>
    <property type="match status" value="1"/>
</dbReference>
<dbReference type="InterPro" id="IPR011059">
    <property type="entry name" value="Metal-dep_hydrolase_composite"/>
</dbReference>
<dbReference type="RefSeq" id="WP_259859869.1">
    <property type="nucleotide sequence ID" value="NZ_BAAAST010000159.1"/>
</dbReference>
<feature type="domain" description="Amidohydrolase-related" evidence="1">
    <location>
        <begin position="101"/>
        <end position="486"/>
    </location>
</feature>
<dbReference type="Gene3D" id="2.30.40.10">
    <property type="entry name" value="Urease, subunit C, domain 1"/>
    <property type="match status" value="2"/>
</dbReference>
<evidence type="ECO:0000313" key="3">
    <source>
        <dbReference type="Proteomes" id="UP001059617"/>
    </source>
</evidence>
<dbReference type="SUPFAM" id="SSF51338">
    <property type="entry name" value="Composite domain of metallo-dependent hydrolases"/>
    <property type="match status" value="1"/>
</dbReference>
<dbReference type="EMBL" id="CP073720">
    <property type="protein sequence ID" value="UWP82098.1"/>
    <property type="molecule type" value="Genomic_DNA"/>
</dbReference>